<evidence type="ECO:0000256" key="1">
    <source>
        <dbReference type="SAM" id="MobiDB-lite"/>
    </source>
</evidence>
<evidence type="ECO:0000313" key="2">
    <source>
        <dbReference type="EMBL" id="OAF58006.1"/>
    </source>
</evidence>
<dbReference type="VEuPathDB" id="FungiDB:GMDG_02134"/>
<dbReference type="GeneID" id="36288391"/>
<dbReference type="GO" id="GO:0006281">
    <property type="term" value="P:DNA repair"/>
    <property type="evidence" value="ECO:0007669"/>
    <property type="project" value="TreeGrafter"/>
</dbReference>
<feature type="region of interest" description="Disordered" evidence="1">
    <location>
        <begin position="388"/>
        <end position="486"/>
    </location>
</feature>
<dbReference type="PANTHER" id="PTHR15237">
    <property type="entry name" value="DNA REPAIR PROTEIN RAD9"/>
    <property type="match status" value="1"/>
</dbReference>
<accession>A0A177A7A3</accession>
<evidence type="ECO:0008006" key="3">
    <source>
        <dbReference type="Google" id="ProtNLM"/>
    </source>
</evidence>
<dbReference type="Gene3D" id="3.70.10.10">
    <property type="match status" value="1"/>
</dbReference>
<protein>
    <recommendedName>
        <fullName evidence="3">DNA repair protein rad9</fullName>
    </recommendedName>
</protein>
<dbReference type="GO" id="GO:0071479">
    <property type="term" value="P:cellular response to ionizing radiation"/>
    <property type="evidence" value="ECO:0007669"/>
    <property type="project" value="TreeGrafter"/>
</dbReference>
<dbReference type="GO" id="GO:0031573">
    <property type="term" value="P:mitotic intra-S DNA damage checkpoint signaling"/>
    <property type="evidence" value="ECO:0007669"/>
    <property type="project" value="TreeGrafter"/>
</dbReference>
<reference evidence="2" key="1">
    <citation type="submission" date="2016-03" db="EMBL/GenBank/DDBJ databases">
        <title>Updated assembly of Pseudogymnoascus destructans, the fungus causing white-nose syndrome of bats.</title>
        <authorList>
            <person name="Palmer J.M."/>
            <person name="Drees K.P."/>
            <person name="Foster J.T."/>
            <person name="Lindner D.L."/>
        </authorList>
    </citation>
    <scope>NUCLEOTIDE SEQUENCE [LARGE SCALE GENOMIC DNA]</scope>
    <source>
        <strain evidence="2">20631-21</strain>
    </source>
</reference>
<dbReference type="InterPro" id="IPR007268">
    <property type="entry name" value="Rad9/Ddc1"/>
</dbReference>
<dbReference type="PANTHER" id="PTHR15237:SF0">
    <property type="entry name" value="CELL CYCLE CHECKPOINT CONTROL PROTEIN"/>
    <property type="match status" value="1"/>
</dbReference>
<dbReference type="Proteomes" id="UP000077154">
    <property type="component" value="Unassembled WGS sequence"/>
</dbReference>
<dbReference type="OrthoDB" id="60092at2759"/>
<dbReference type="AlphaFoldDB" id="A0A177A7A3"/>
<organism evidence="2">
    <name type="scientific">Pseudogymnoascus destructans</name>
    <dbReference type="NCBI Taxonomy" id="655981"/>
    <lineage>
        <taxon>Eukaryota</taxon>
        <taxon>Fungi</taxon>
        <taxon>Dikarya</taxon>
        <taxon>Ascomycota</taxon>
        <taxon>Pezizomycotina</taxon>
        <taxon>Leotiomycetes</taxon>
        <taxon>Thelebolales</taxon>
        <taxon>Thelebolaceae</taxon>
        <taxon>Pseudogymnoascus</taxon>
    </lineage>
</organism>
<feature type="compositionally biased region" description="Polar residues" evidence="1">
    <location>
        <begin position="466"/>
        <end position="477"/>
    </location>
</feature>
<dbReference type="EMBL" id="KV441398">
    <property type="protein sequence ID" value="OAF58006.1"/>
    <property type="molecule type" value="Genomic_DNA"/>
</dbReference>
<dbReference type="RefSeq" id="XP_024323292.1">
    <property type="nucleotide sequence ID" value="XM_024468947.1"/>
</dbReference>
<dbReference type="InterPro" id="IPR046938">
    <property type="entry name" value="DNA_clamp_sf"/>
</dbReference>
<dbReference type="GO" id="GO:0000076">
    <property type="term" value="P:DNA replication checkpoint signaling"/>
    <property type="evidence" value="ECO:0007669"/>
    <property type="project" value="TreeGrafter"/>
</dbReference>
<name>A0A177A7A3_9PEZI</name>
<gene>
    <name evidence="2" type="ORF">VC83_05325</name>
</gene>
<dbReference type="Pfam" id="PF04139">
    <property type="entry name" value="Rad9"/>
    <property type="match status" value="1"/>
</dbReference>
<dbReference type="eggNOG" id="KOG2810">
    <property type="taxonomic scope" value="Eukaryota"/>
</dbReference>
<proteinExistence type="predicted"/>
<sequence>MAPRPTWEFMRQPKYIRPTTFVNLKTGGLRPVTDTYPMAVLTFTLSPEAVGKIHDALICLGKFNESVSLEATRDHLVLTALNTTRTGYASFTFTTNKFFSKFIYNPPRTSGSTKGKFTCRLYNKALASIFKGRSIDPLREKDTGIERCEVSVEDGAGGVKSRFVAQMICRHGVIKTYQLTFESSSSMHALFKPEMSKSHWSIPSCVLREFIDHFGPKTEQLDIYAKDGRAIFTSYTEKIVAGKEVLKQPLHTSIAIDTTEFSQFNVEDMLHIIISVKDFKAIVQHAGSLDTEVSAAYSYPSKPMQLKYDDEGVTSEFILMTIGDYKATSAVPLPNAIMGNSTSAPSRQHTEDPPVANVVQQAEASMQPPSRSGAPPATLLGHRAWALRHSPPLPQPSIDSDSLFVPDDEEDRRWNPSGYGGEDEELLGWDAGTGTDGQLKASSRGPQESYPAVNSIHGSMARKRSASPSNVAPTQRVSEIRGIFDD</sequence>
<dbReference type="GO" id="GO:0030896">
    <property type="term" value="C:checkpoint clamp complex"/>
    <property type="evidence" value="ECO:0007669"/>
    <property type="project" value="InterPro"/>
</dbReference>
<dbReference type="SUPFAM" id="SSF55979">
    <property type="entry name" value="DNA clamp"/>
    <property type="match status" value="1"/>
</dbReference>